<accession>A0A0N9ZIP6</accession>
<dbReference type="AlphaFoldDB" id="A0A0N9ZIP6"/>
<protein>
    <submittedName>
        <fullName evidence="3">XdhC protein (Assists in molybdopterin insertion into xanthine dehydrogenase)</fullName>
    </submittedName>
</protein>
<name>A0A0N9ZIP6_9RHOB</name>
<gene>
    <name evidence="3" type="ORF">IMCC12053_2964</name>
</gene>
<dbReference type="Proteomes" id="UP000064920">
    <property type="component" value="Chromosome"/>
</dbReference>
<keyword evidence="4" id="KW-1185">Reference proteome</keyword>
<dbReference type="InterPro" id="IPR027051">
    <property type="entry name" value="XdhC_Rossmann_dom"/>
</dbReference>
<reference evidence="3 4" key="1">
    <citation type="submission" date="2015-05" db="EMBL/GenBank/DDBJ databases">
        <authorList>
            <person name="Wang D.B."/>
            <person name="Wang M."/>
        </authorList>
    </citation>
    <scope>NUCLEOTIDE SEQUENCE [LARGE SCALE GENOMIC DNA]</scope>
    <source>
        <strain evidence="3 4">IMCC 12053</strain>
    </source>
</reference>
<feature type="domain" description="XdhC Rossmann" evidence="2">
    <location>
        <begin position="151"/>
        <end position="291"/>
    </location>
</feature>
<dbReference type="Pfam" id="PF13478">
    <property type="entry name" value="XdhC_C"/>
    <property type="match status" value="1"/>
</dbReference>
<evidence type="ECO:0000259" key="1">
    <source>
        <dbReference type="Pfam" id="PF02625"/>
    </source>
</evidence>
<dbReference type="EMBL" id="CP012023">
    <property type="protein sequence ID" value="ALI56911.1"/>
    <property type="molecule type" value="Genomic_DNA"/>
</dbReference>
<dbReference type="RefSeq" id="WP_062220271.1">
    <property type="nucleotide sequence ID" value="NZ_CP012023.1"/>
</dbReference>
<dbReference type="InterPro" id="IPR014308">
    <property type="entry name" value="Xanthine_DH_XdhC"/>
</dbReference>
<dbReference type="STRING" id="1397108.IMCC12053_2964"/>
<dbReference type="PATRIC" id="fig|1397108.4.peg.3046"/>
<dbReference type="InterPro" id="IPR003777">
    <property type="entry name" value="XdhC_CoxI"/>
</dbReference>
<organism evidence="3 4">
    <name type="scientific">Celeribacter marinus</name>
    <dbReference type="NCBI Taxonomy" id="1397108"/>
    <lineage>
        <taxon>Bacteria</taxon>
        <taxon>Pseudomonadati</taxon>
        <taxon>Pseudomonadota</taxon>
        <taxon>Alphaproteobacteria</taxon>
        <taxon>Rhodobacterales</taxon>
        <taxon>Roseobacteraceae</taxon>
        <taxon>Celeribacter</taxon>
    </lineage>
</organism>
<sequence length="312" mass="33117">MSFDRVELTQALMRHGRVARIVVADVKGSTPRNVGASMLVWQDEHGLAQSGTIGGGALEFEAVKTAFTAPRLSRIPLGPAMGQCCGGAVVLLTEVFETVADIPEDIFARGPSPMPFGVTKLLAEARATGALQPHLIGEWMIEPVQPAARPLWVWGAGHVGRAIVATLAPLPTFDITWVDTSADRFPTDISTGVSPLMAANPASLVRHAPATAEHLVLTYSHALDLELCHLILTHGFGALGLIGSATKWARFRARLHDLGHAPAQISRICCPIGQPDLGKHPQAIAIGVAARLMSSTEHKDSIDLNTGEERTG</sequence>
<dbReference type="Gene3D" id="3.40.50.720">
    <property type="entry name" value="NAD(P)-binding Rossmann-like Domain"/>
    <property type="match status" value="1"/>
</dbReference>
<feature type="domain" description="XdhC- CoxI" evidence="1">
    <location>
        <begin position="14"/>
        <end position="68"/>
    </location>
</feature>
<dbReference type="KEGG" id="cmar:IMCC12053_2964"/>
<dbReference type="OrthoDB" id="61481at2"/>
<dbReference type="PANTHER" id="PTHR30388:SF6">
    <property type="entry name" value="XANTHINE DEHYDROGENASE SUBUNIT A-RELATED"/>
    <property type="match status" value="1"/>
</dbReference>
<evidence type="ECO:0000259" key="2">
    <source>
        <dbReference type="Pfam" id="PF13478"/>
    </source>
</evidence>
<dbReference type="InterPro" id="IPR052698">
    <property type="entry name" value="MoCofactor_Util/Proc"/>
</dbReference>
<dbReference type="PANTHER" id="PTHR30388">
    <property type="entry name" value="ALDEHYDE OXIDOREDUCTASE MOLYBDENUM COFACTOR ASSEMBLY PROTEIN"/>
    <property type="match status" value="1"/>
</dbReference>
<dbReference type="NCBIfam" id="TIGR02964">
    <property type="entry name" value="xanthine_xdhC"/>
    <property type="match status" value="1"/>
</dbReference>
<dbReference type="Pfam" id="PF02625">
    <property type="entry name" value="XdhC_CoxI"/>
    <property type="match status" value="1"/>
</dbReference>
<evidence type="ECO:0000313" key="3">
    <source>
        <dbReference type="EMBL" id="ALI56911.1"/>
    </source>
</evidence>
<proteinExistence type="predicted"/>
<evidence type="ECO:0000313" key="4">
    <source>
        <dbReference type="Proteomes" id="UP000064920"/>
    </source>
</evidence>